<evidence type="ECO:0000313" key="8">
    <source>
        <dbReference type="Proteomes" id="UP001172101"/>
    </source>
</evidence>
<evidence type="ECO:0000313" key="7">
    <source>
        <dbReference type="EMBL" id="KAK0722368.1"/>
    </source>
</evidence>
<reference evidence="7" key="1">
    <citation type="submission" date="2023-06" db="EMBL/GenBank/DDBJ databases">
        <title>Genome-scale phylogeny and comparative genomics of the fungal order Sordariales.</title>
        <authorList>
            <consortium name="Lawrence Berkeley National Laboratory"/>
            <person name="Hensen N."/>
            <person name="Bonometti L."/>
            <person name="Westerberg I."/>
            <person name="Brannstrom I.O."/>
            <person name="Guillou S."/>
            <person name="Cros-Aarteil S."/>
            <person name="Calhoun S."/>
            <person name="Haridas S."/>
            <person name="Kuo A."/>
            <person name="Mondo S."/>
            <person name="Pangilinan J."/>
            <person name="Riley R."/>
            <person name="LaButti K."/>
            <person name="Andreopoulos B."/>
            <person name="Lipzen A."/>
            <person name="Chen C."/>
            <person name="Yanf M."/>
            <person name="Daum C."/>
            <person name="Ng V."/>
            <person name="Clum A."/>
            <person name="Steindorff A."/>
            <person name="Ohm R."/>
            <person name="Martin F."/>
            <person name="Silar P."/>
            <person name="Natvig D."/>
            <person name="Lalanne C."/>
            <person name="Gautier V."/>
            <person name="Ament-velasquez S.L."/>
            <person name="Kruys A."/>
            <person name="Hutchinson M.I."/>
            <person name="Powell A.J."/>
            <person name="Barry K."/>
            <person name="Miller A.N."/>
            <person name="Grigoriev I.V."/>
            <person name="Debuchy R."/>
            <person name="Gladieux P."/>
            <person name="Thoren M.H."/>
            <person name="Johannesson H."/>
        </authorList>
    </citation>
    <scope>NUCLEOTIDE SEQUENCE</scope>
    <source>
        <strain evidence="7">SMH2392-1A</strain>
    </source>
</reference>
<keyword evidence="4" id="KW-0804">Transcription</keyword>
<organism evidence="7 8">
    <name type="scientific">Lasiosphaeria miniovina</name>
    <dbReference type="NCBI Taxonomy" id="1954250"/>
    <lineage>
        <taxon>Eukaryota</taxon>
        <taxon>Fungi</taxon>
        <taxon>Dikarya</taxon>
        <taxon>Ascomycota</taxon>
        <taxon>Pezizomycotina</taxon>
        <taxon>Sordariomycetes</taxon>
        <taxon>Sordariomycetidae</taxon>
        <taxon>Sordariales</taxon>
        <taxon>Lasiosphaeriaceae</taxon>
        <taxon>Lasiosphaeria</taxon>
    </lineage>
</organism>
<evidence type="ECO:0000256" key="4">
    <source>
        <dbReference type="ARBA" id="ARBA00023163"/>
    </source>
</evidence>
<keyword evidence="2" id="KW-0805">Transcription regulation</keyword>
<feature type="region of interest" description="Disordered" evidence="6">
    <location>
        <begin position="328"/>
        <end position="375"/>
    </location>
</feature>
<dbReference type="GO" id="GO:0005634">
    <property type="term" value="C:nucleus"/>
    <property type="evidence" value="ECO:0007669"/>
    <property type="project" value="UniProtKB-SubCell"/>
</dbReference>
<proteinExistence type="predicted"/>
<dbReference type="RefSeq" id="XP_060298292.1">
    <property type="nucleotide sequence ID" value="XM_060441630.1"/>
</dbReference>
<keyword evidence="3" id="KW-0238">DNA-binding</keyword>
<dbReference type="InterPro" id="IPR051089">
    <property type="entry name" value="prtT"/>
</dbReference>
<dbReference type="EMBL" id="JAUIRO010000003">
    <property type="protein sequence ID" value="KAK0722368.1"/>
    <property type="molecule type" value="Genomic_DNA"/>
</dbReference>
<evidence type="ECO:0000256" key="6">
    <source>
        <dbReference type="SAM" id="MobiDB-lite"/>
    </source>
</evidence>
<comment type="caution">
    <text evidence="7">The sequence shown here is derived from an EMBL/GenBank/DDBJ whole genome shotgun (WGS) entry which is preliminary data.</text>
</comment>
<comment type="subcellular location">
    <subcellularLocation>
        <location evidence="1">Nucleus</location>
    </subcellularLocation>
</comment>
<name>A0AA40AUQ2_9PEZI</name>
<dbReference type="AlphaFoldDB" id="A0AA40AUQ2"/>
<evidence type="ECO:0000256" key="3">
    <source>
        <dbReference type="ARBA" id="ARBA00023125"/>
    </source>
</evidence>
<dbReference type="PANTHER" id="PTHR31845">
    <property type="entry name" value="FINGER DOMAIN PROTEIN, PUTATIVE-RELATED"/>
    <property type="match status" value="1"/>
</dbReference>
<dbReference type="GO" id="GO:0000981">
    <property type="term" value="F:DNA-binding transcription factor activity, RNA polymerase II-specific"/>
    <property type="evidence" value="ECO:0007669"/>
    <property type="project" value="TreeGrafter"/>
</dbReference>
<dbReference type="GO" id="GO:0000976">
    <property type="term" value="F:transcription cis-regulatory region binding"/>
    <property type="evidence" value="ECO:0007669"/>
    <property type="project" value="TreeGrafter"/>
</dbReference>
<accession>A0AA40AUQ2</accession>
<evidence type="ECO:0000256" key="5">
    <source>
        <dbReference type="ARBA" id="ARBA00023242"/>
    </source>
</evidence>
<protein>
    <submittedName>
        <fullName evidence="7">Uncharacterized protein</fullName>
    </submittedName>
</protein>
<evidence type="ECO:0000256" key="2">
    <source>
        <dbReference type="ARBA" id="ARBA00023015"/>
    </source>
</evidence>
<keyword evidence="8" id="KW-1185">Reference proteome</keyword>
<dbReference type="Proteomes" id="UP001172101">
    <property type="component" value="Unassembled WGS sequence"/>
</dbReference>
<feature type="compositionally biased region" description="Basic residues" evidence="6">
    <location>
        <begin position="328"/>
        <end position="339"/>
    </location>
</feature>
<gene>
    <name evidence="7" type="ORF">B0T26DRAFT_702457</name>
</gene>
<evidence type="ECO:0000256" key="1">
    <source>
        <dbReference type="ARBA" id="ARBA00004123"/>
    </source>
</evidence>
<dbReference type="PANTHER" id="PTHR31845:SF10">
    <property type="entry name" value="ZN(II)2CYS6 TRANSCRIPTION FACTOR (EUROFUNG)"/>
    <property type="match status" value="1"/>
</dbReference>
<dbReference type="GeneID" id="85324900"/>
<keyword evidence="5" id="KW-0539">Nucleus</keyword>
<feature type="compositionally biased region" description="Acidic residues" evidence="6">
    <location>
        <begin position="346"/>
        <end position="372"/>
    </location>
</feature>
<sequence>MVAACHLHGKRQVVMADDLLREIVAAAFITPLKSLDVLQGLQLLIAWYHYNLRSVQMANLLFLMRSMCTNLGIGELLLQFPAELSGAPAAHPPDYLELMRAYAGTFYQVALTYNTGNKHDALMDPSLLANCCRTIESRMEYASDGLLVALVRQQQLSQTISQTLGYRASAGEGLPLAMLVASFQQQLQAFKASLAPHVRENPSLAGHMYTSEIILFEKLGLEPATTTTTTKTAAGVPDVQRIELLWQCLHAVKAYLDHRYAQPAGATPPRFICMTSFDFVYAFVTATRLMTCHAPGWDPARVRSLLAFDAYFERQLAEMMYISQMRRQVRRRRRPKGKSRGGGEGDVGDGEDVDIGNEDDDEDEENTVEENDPYDRLMKKAASLFTAVVSER</sequence>